<evidence type="ECO:0000313" key="2">
    <source>
        <dbReference type="EMBL" id="GBG61591.1"/>
    </source>
</evidence>
<dbReference type="EMBL" id="BFEA01000021">
    <property type="protein sequence ID" value="GBG61591.1"/>
    <property type="molecule type" value="Genomic_DNA"/>
</dbReference>
<dbReference type="Proteomes" id="UP000265515">
    <property type="component" value="Unassembled WGS sequence"/>
</dbReference>
<feature type="signal peptide" evidence="1">
    <location>
        <begin position="1"/>
        <end position="17"/>
    </location>
</feature>
<keyword evidence="3" id="KW-1185">Reference proteome</keyword>
<evidence type="ECO:0000313" key="3">
    <source>
        <dbReference type="Proteomes" id="UP000265515"/>
    </source>
</evidence>
<proteinExistence type="predicted"/>
<reference evidence="2 3" key="1">
    <citation type="journal article" date="2018" name="Cell">
        <title>The Chara Genome: Secondary Complexity and Implications for Plant Terrestrialization.</title>
        <authorList>
            <person name="Nishiyama T."/>
            <person name="Sakayama H."/>
            <person name="Vries J.D."/>
            <person name="Buschmann H."/>
            <person name="Saint-Marcoux D."/>
            <person name="Ullrich K.K."/>
            <person name="Haas F.B."/>
            <person name="Vanderstraeten L."/>
            <person name="Becker D."/>
            <person name="Lang D."/>
            <person name="Vosolsobe S."/>
            <person name="Rombauts S."/>
            <person name="Wilhelmsson P.K.I."/>
            <person name="Janitza P."/>
            <person name="Kern R."/>
            <person name="Heyl A."/>
            <person name="Rumpler F."/>
            <person name="Villalobos L.I.A.C."/>
            <person name="Clay J.M."/>
            <person name="Skokan R."/>
            <person name="Toyoda A."/>
            <person name="Suzuki Y."/>
            <person name="Kagoshima H."/>
            <person name="Schijlen E."/>
            <person name="Tajeshwar N."/>
            <person name="Catarino B."/>
            <person name="Hetherington A.J."/>
            <person name="Saltykova A."/>
            <person name="Bonnot C."/>
            <person name="Breuninger H."/>
            <person name="Symeonidi A."/>
            <person name="Radhakrishnan G.V."/>
            <person name="Van Nieuwerburgh F."/>
            <person name="Deforce D."/>
            <person name="Chang C."/>
            <person name="Karol K.G."/>
            <person name="Hedrich R."/>
            <person name="Ulvskov P."/>
            <person name="Glockner G."/>
            <person name="Delwiche C.F."/>
            <person name="Petrasek J."/>
            <person name="Van de Peer Y."/>
            <person name="Friml J."/>
            <person name="Beilby M."/>
            <person name="Dolan L."/>
            <person name="Kohara Y."/>
            <person name="Sugano S."/>
            <person name="Fujiyama A."/>
            <person name="Delaux P.-M."/>
            <person name="Quint M."/>
            <person name="TheiBen G."/>
            <person name="Hagemann M."/>
            <person name="Harholt J."/>
            <person name="Dunand C."/>
            <person name="Zachgo S."/>
            <person name="Langdale J."/>
            <person name="Maumus F."/>
            <person name="Straeten D.V.D."/>
            <person name="Gould S.B."/>
            <person name="Rensing S.A."/>
        </authorList>
    </citation>
    <scope>NUCLEOTIDE SEQUENCE [LARGE SCALE GENOMIC DNA]</scope>
    <source>
        <strain evidence="2 3">S276</strain>
    </source>
</reference>
<keyword evidence="1" id="KW-0732">Signal</keyword>
<evidence type="ECO:0000256" key="1">
    <source>
        <dbReference type="SAM" id="SignalP"/>
    </source>
</evidence>
<protein>
    <submittedName>
        <fullName evidence="2">Uncharacterized protein</fullName>
    </submittedName>
</protein>
<dbReference type="Gramene" id="GBG61591">
    <property type="protein sequence ID" value="GBG61591"/>
    <property type="gene ID" value="CBR_g22388"/>
</dbReference>
<gene>
    <name evidence="2" type="ORF">CBR_g22388</name>
</gene>
<name>A0A388JUW5_CHABU</name>
<accession>A0A388JUW5</accession>
<comment type="caution">
    <text evidence="2">The sequence shown here is derived from an EMBL/GenBank/DDBJ whole genome shotgun (WGS) entry which is preliminary data.</text>
</comment>
<dbReference type="AlphaFoldDB" id="A0A388JUW5"/>
<organism evidence="2 3">
    <name type="scientific">Chara braunii</name>
    <name type="common">Braun's stonewort</name>
    <dbReference type="NCBI Taxonomy" id="69332"/>
    <lineage>
        <taxon>Eukaryota</taxon>
        <taxon>Viridiplantae</taxon>
        <taxon>Streptophyta</taxon>
        <taxon>Charophyceae</taxon>
        <taxon>Charales</taxon>
        <taxon>Characeae</taxon>
        <taxon>Chara</taxon>
    </lineage>
</organism>
<sequence length="75" mass="8413">MVAFIMVSCIELLPVAAQRRLKVDLKNRELCQQAVSPELCAMNSYNNDHCGFPFGLLRDGDDDIIARTGWRPSCV</sequence>
<feature type="chain" id="PRO_5017205971" evidence="1">
    <location>
        <begin position="18"/>
        <end position="75"/>
    </location>
</feature>